<feature type="zinc finger region" description="C4-type" evidence="17">
    <location>
        <begin position="743"/>
        <end position="769"/>
    </location>
</feature>
<dbReference type="Proteomes" id="UP000184603">
    <property type="component" value="Unassembled WGS sequence"/>
</dbReference>
<evidence type="ECO:0000256" key="3">
    <source>
        <dbReference type="ARBA" id="ARBA00022723"/>
    </source>
</evidence>
<dbReference type="InterPro" id="IPR013815">
    <property type="entry name" value="ATP_grasp_subdomain_1"/>
</dbReference>
<keyword evidence="9 17" id="KW-0862">Zinc</keyword>
<evidence type="ECO:0000259" key="18">
    <source>
        <dbReference type="PROSITE" id="PS50893"/>
    </source>
</evidence>
<keyword evidence="7 17" id="KW-0228">DNA excision</keyword>
<evidence type="ECO:0000256" key="15">
    <source>
        <dbReference type="ARBA" id="ARBA00039316"/>
    </source>
</evidence>
<dbReference type="NCBIfam" id="NF001503">
    <property type="entry name" value="PRK00349.1"/>
    <property type="match status" value="1"/>
</dbReference>
<evidence type="ECO:0000256" key="7">
    <source>
        <dbReference type="ARBA" id="ARBA00022769"/>
    </source>
</evidence>
<dbReference type="GO" id="GO:0005524">
    <property type="term" value="F:ATP binding"/>
    <property type="evidence" value="ECO:0007669"/>
    <property type="project" value="UniProtKB-UniRule"/>
</dbReference>
<name>A0A1M7YH99_9BACT</name>
<dbReference type="RefSeq" id="WP_073615717.1">
    <property type="nucleotide sequence ID" value="NZ_FRFE01000030.1"/>
</dbReference>
<dbReference type="STRING" id="1121416.SAMN02745220_04306"/>
<evidence type="ECO:0000256" key="8">
    <source>
        <dbReference type="ARBA" id="ARBA00022771"/>
    </source>
</evidence>
<dbReference type="GO" id="GO:0005737">
    <property type="term" value="C:cytoplasm"/>
    <property type="evidence" value="ECO:0007669"/>
    <property type="project" value="UniProtKB-SubCell"/>
</dbReference>
<dbReference type="FunFam" id="1.20.1580.10:FF:000002">
    <property type="entry name" value="UvrABC system protein A"/>
    <property type="match status" value="1"/>
</dbReference>
<evidence type="ECO:0000256" key="9">
    <source>
        <dbReference type="ARBA" id="ARBA00022833"/>
    </source>
</evidence>
<dbReference type="GO" id="GO:0009432">
    <property type="term" value="P:SOS response"/>
    <property type="evidence" value="ECO:0007669"/>
    <property type="project" value="UniProtKB-UniRule"/>
</dbReference>
<feature type="zinc finger region" description="C4-type" evidence="17">
    <location>
        <begin position="253"/>
        <end position="280"/>
    </location>
</feature>
<dbReference type="InterPro" id="IPR003439">
    <property type="entry name" value="ABC_transporter-like_ATP-bd"/>
</dbReference>
<evidence type="ECO:0000256" key="10">
    <source>
        <dbReference type="ARBA" id="ARBA00022840"/>
    </source>
</evidence>
<evidence type="ECO:0000256" key="14">
    <source>
        <dbReference type="ARBA" id="ARBA00038000"/>
    </source>
</evidence>
<accession>A0A1M7YH99</accession>
<evidence type="ECO:0000256" key="5">
    <source>
        <dbReference type="ARBA" id="ARBA00022741"/>
    </source>
</evidence>
<dbReference type="Pfam" id="PF17755">
    <property type="entry name" value="UvrA_DNA-bind"/>
    <property type="match status" value="1"/>
</dbReference>
<sequence>MEPKILSIRGARMHNLKNISVDLPRNQLVVFTGLSGSGKSTLAFDTLYAEGQRRYVESLSTYARQFLGQMDKPDVDSLEGLSPAVSIEQKTTSKNPRSTVGTVTEIYDHLRLLYARCGRPHCPECGSEIQAQSIEDMVNSLLAEPEGTKVILLAPVVTDRKGRHEQILARIRKEGFVRLRINGEMYHADEMLSLEKNKRHTIEVVIDRLVMKPAIRRRLSDSISTAVKLTDGFLLVQYPDSQKEQLFSEHAACHACGISMPQISTQLFSFNNPQGACQECGGLGVNQFFDPALVVPDQSKSIIDGAIAPWGWRSESTYTGQMLSSVAEHFGFSLKTPFEELKPQHQNVVLYGSGGELIRFHYQKEKREMTSEIHFEGVIPQLDRRFHETQSPMIREELAKFMNEQVCSQCGGARLKPEALAVKVGNWSIYELTCFSIGKLLEELPVFPLNSRERKIGEPILKEIVDRLSFLEDVGLGYLSLDRRSGTLSGGEAQRIRLASQIGSRLAGVLYILDEPSIGLHQRDNQKLINTLIELRDLGNSVIVVEHDTDTILAADHVLDMGPGAGVHGGEVVYCGDVQGLLESNTSVTGAYLSDRLRIEVPEKRRAAKGRKRSSLMVKNACTNNLKNVDVAFPLGVMTCVTGVSGSGKSSLVIETLYRLARKALSLKRNSYDGLDGGISGLDQVDKIVDIDQSPIGRTPRSNPATYTGVFTPIRDLFAKLPESRARGYTPGRFSFNVKGGRCEACGGEGLIKIAMHFLPDIYVMCERCQGKRYNIETLDIHYKGKNIHEVLNMTVEEALEFFQNIPTIQGRLQTLFDVGLSYIKLGQSSVTLSGGEAQRVKLARELSGRPSGKTLYILDEPTTGLHPADIQHLLNVLERLVEHGNTVVVIEHNLDVVKTADWIIDIGPEGGDGGGMIVADGTPETIAENNESYTGRFLKPVLERQLERETG</sequence>
<dbReference type="InterPro" id="IPR041552">
    <property type="entry name" value="UvrA_DNA-bd"/>
</dbReference>
<keyword evidence="10 17" id="KW-0067">ATP-binding</keyword>
<evidence type="ECO:0000256" key="12">
    <source>
        <dbReference type="ARBA" id="ARBA00023125"/>
    </source>
</evidence>
<evidence type="ECO:0000313" key="20">
    <source>
        <dbReference type="Proteomes" id="UP000184603"/>
    </source>
</evidence>
<dbReference type="GO" id="GO:0008270">
    <property type="term" value="F:zinc ion binding"/>
    <property type="evidence" value="ECO:0007669"/>
    <property type="project" value="UniProtKB-UniRule"/>
</dbReference>
<dbReference type="HAMAP" id="MF_00205">
    <property type="entry name" value="UvrA"/>
    <property type="match status" value="1"/>
</dbReference>
<dbReference type="AlphaFoldDB" id="A0A1M7YH99"/>
<dbReference type="InterPro" id="IPR027417">
    <property type="entry name" value="P-loop_NTPase"/>
</dbReference>
<keyword evidence="17" id="KW-0742">SOS response</keyword>
<keyword evidence="2 17" id="KW-0963">Cytoplasm</keyword>
<dbReference type="GO" id="GO:0009380">
    <property type="term" value="C:excinuclease repair complex"/>
    <property type="evidence" value="ECO:0007669"/>
    <property type="project" value="InterPro"/>
</dbReference>
<dbReference type="GO" id="GO:0006289">
    <property type="term" value="P:nucleotide-excision repair"/>
    <property type="evidence" value="ECO:0007669"/>
    <property type="project" value="UniProtKB-UniRule"/>
</dbReference>
<dbReference type="PANTHER" id="PTHR43152">
    <property type="entry name" value="UVRABC SYSTEM PROTEIN A"/>
    <property type="match status" value="1"/>
</dbReference>
<keyword evidence="4 17" id="KW-0677">Repeat</keyword>
<gene>
    <name evidence="17" type="primary">uvrA</name>
    <name evidence="19" type="ORF">SAMN02745220_04306</name>
</gene>
<dbReference type="GO" id="GO:0009381">
    <property type="term" value="F:excinuclease ABC activity"/>
    <property type="evidence" value="ECO:0007669"/>
    <property type="project" value="UniProtKB-UniRule"/>
</dbReference>
<dbReference type="GO" id="GO:0003677">
    <property type="term" value="F:DNA binding"/>
    <property type="evidence" value="ECO:0007669"/>
    <property type="project" value="UniProtKB-UniRule"/>
</dbReference>
<feature type="binding site" evidence="17">
    <location>
        <begin position="643"/>
        <end position="650"/>
    </location>
    <ligand>
        <name>ATP</name>
        <dbReference type="ChEBI" id="CHEBI:30616"/>
    </ligand>
</feature>
<comment type="subunit">
    <text evidence="17">Forms a heterotetramer with UvrB during the search for lesions.</text>
</comment>
<feature type="domain" description="ABC transporter" evidence="18">
    <location>
        <begin position="611"/>
        <end position="940"/>
    </location>
</feature>
<dbReference type="InterPro" id="IPR041102">
    <property type="entry name" value="UvrA_inter"/>
</dbReference>
<keyword evidence="8 17" id="KW-0863">Zinc-finger</keyword>
<dbReference type="OrthoDB" id="9809851at2"/>
<protein>
    <recommendedName>
        <fullName evidence="15 17">UvrABC system protein A</fullName>
        <shortName evidence="17">UvrA protein</shortName>
    </recommendedName>
    <alternativeName>
        <fullName evidence="16 17">Excinuclease ABC subunit A</fullName>
    </alternativeName>
</protein>
<evidence type="ECO:0000256" key="16">
    <source>
        <dbReference type="ARBA" id="ARBA00042156"/>
    </source>
</evidence>
<dbReference type="Gene3D" id="3.30.1490.20">
    <property type="entry name" value="ATP-grasp fold, A domain"/>
    <property type="match status" value="1"/>
</dbReference>
<dbReference type="NCBIfam" id="TIGR00630">
    <property type="entry name" value="uvra"/>
    <property type="match status" value="1"/>
</dbReference>
<proteinExistence type="inferred from homology"/>
<keyword evidence="20" id="KW-1185">Reference proteome</keyword>
<evidence type="ECO:0000256" key="4">
    <source>
        <dbReference type="ARBA" id="ARBA00022737"/>
    </source>
</evidence>
<comment type="subcellular location">
    <subcellularLocation>
        <location evidence="1 17">Cytoplasm</location>
    </subcellularLocation>
</comment>
<evidence type="ECO:0000256" key="11">
    <source>
        <dbReference type="ARBA" id="ARBA00022881"/>
    </source>
</evidence>
<reference evidence="19 20" key="1">
    <citation type="submission" date="2016-12" db="EMBL/GenBank/DDBJ databases">
        <authorList>
            <person name="Song W.-J."/>
            <person name="Kurnit D.M."/>
        </authorList>
    </citation>
    <scope>NUCLEOTIDE SEQUENCE [LARGE SCALE GENOMIC DNA]</scope>
    <source>
        <strain evidence="19 20">DSM 18488</strain>
    </source>
</reference>
<keyword evidence="11 17" id="KW-0267">Excision nuclease</keyword>
<dbReference type="Gene3D" id="1.20.1580.10">
    <property type="entry name" value="ABC transporter ATPase like domain"/>
    <property type="match status" value="2"/>
</dbReference>
<evidence type="ECO:0000256" key="6">
    <source>
        <dbReference type="ARBA" id="ARBA00022763"/>
    </source>
</evidence>
<evidence type="ECO:0000256" key="17">
    <source>
        <dbReference type="HAMAP-Rule" id="MF_00205"/>
    </source>
</evidence>
<dbReference type="GO" id="GO:0016887">
    <property type="term" value="F:ATP hydrolysis activity"/>
    <property type="evidence" value="ECO:0007669"/>
    <property type="project" value="InterPro"/>
</dbReference>
<keyword evidence="12 17" id="KW-0238">DNA-binding</keyword>
<dbReference type="PROSITE" id="PS50893">
    <property type="entry name" value="ABC_TRANSPORTER_2"/>
    <property type="match status" value="1"/>
</dbReference>
<keyword evidence="5 17" id="KW-0547">Nucleotide-binding</keyword>
<keyword evidence="13 17" id="KW-0234">DNA repair</keyword>
<dbReference type="PANTHER" id="PTHR43152:SF3">
    <property type="entry name" value="UVRABC SYSTEM PROTEIN A"/>
    <property type="match status" value="1"/>
</dbReference>
<comment type="similarity">
    <text evidence="14 17">Belongs to the ABC transporter superfamily. UvrA family.</text>
</comment>
<dbReference type="PROSITE" id="PS00211">
    <property type="entry name" value="ABC_TRANSPORTER_1"/>
    <property type="match status" value="2"/>
</dbReference>
<keyword evidence="3 17" id="KW-0479">Metal-binding</keyword>
<comment type="function">
    <text evidence="17">The UvrABC repair system catalyzes the recognition and processing of DNA lesions. UvrA is an ATPase and a DNA-binding protein. A damage recognition complex composed of 2 UvrA and 2 UvrB subunits scans DNA for abnormalities. When the presence of a lesion has been verified by UvrB, the UvrA molecules dissociate.</text>
</comment>
<dbReference type="InterPro" id="IPR017871">
    <property type="entry name" value="ABC_transporter-like_CS"/>
</dbReference>
<dbReference type="CDD" id="cd03271">
    <property type="entry name" value="ABC_UvrA_II"/>
    <property type="match status" value="1"/>
</dbReference>
<dbReference type="SUPFAM" id="SSF52540">
    <property type="entry name" value="P-loop containing nucleoside triphosphate hydrolases"/>
    <property type="match status" value="2"/>
</dbReference>
<dbReference type="EMBL" id="FRFE01000030">
    <property type="protein sequence ID" value="SHO51961.1"/>
    <property type="molecule type" value="Genomic_DNA"/>
</dbReference>
<keyword evidence="6 17" id="KW-0227">DNA damage</keyword>
<dbReference type="Gene3D" id="3.40.50.300">
    <property type="entry name" value="P-loop containing nucleotide triphosphate hydrolases"/>
    <property type="match status" value="2"/>
</dbReference>
<dbReference type="InterPro" id="IPR004602">
    <property type="entry name" value="UvrA"/>
</dbReference>
<dbReference type="Gene3D" id="1.10.8.280">
    <property type="entry name" value="ABC transporter ATPase domain-like"/>
    <property type="match status" value="1"/>
</dbReference>
<organism evidence="19 20">
    <name type="scientific">Desulfopila aestuarii DSM 18488</name>
    <dbReference type="NCBI Taxonomy" id="1121416"/>
    <lineage>
        <taxon>Bacteria</taxon>
        <taxon>Pseudomonadati</taxon>
        <taxon>Thermodesulfobacteriota</taxon>
        <taxon>Desulfobulbia</taxon>
        <taxon>Desulfobulbales</taxon>
        <taxon>Desulfocapsaceae</taxon>
        <taxon>Desulfopila</taxon>
    </lineage>
</organism>
<evidence type="ECO:0000256" key="1">
    <source>
        <dbReference type="ARBA" id="ARBA00004496"/>
    </source>
</evidence>
<evidence type="ECO:0000256" key="13">
    <source>
        <dbReference type="ARBA" id="ARBA00023204"/>
    </source>
</evidence>
<evidence type="ECO:0000256" key="2">
    <source>
        <dbReference type="ARBA" id="ARBA00022490"/>
    </source>
</evidence>
<evidence type="ECO:0000313" key="19">
    <source>
        <dbReference type="EMBL" id="SHO51961.1"/>
    </source>
</evidence>
<dbReference type="Pfam" id="PF17760">
    <property type="entry name" value="UvrA_inter"/>
    <property type="match status" value="1"/>
</dbReference>
<feature type="binding site" evidence="17">
    <location>
        <begin position="33"/>
        <end position="40"/>
    </location>
    <ligand>
        <name>ATP</name>
        <dbReference type="ChEBI" id="CHEBI:30616"/>
    </ligand>
</feature>